<reference evidence="1 2" key="1">
    <citation type="submission" date="2020-03" db="EMBL/GenBank/DDBJ databases">
        <authorList>
            <person name="Kim M.K."/>
        </authorList>
    </citation>
    <scope>NUCLEOTIDE SEQUENCE [LARGE SCALE GENOMIC DNA]</scope>
    <source>
        <strain evidence="1 2">BT328</strain>
    </source>
</reference>
<gene>
    <name evidence="1" type="ORF">G8759_30830</name>
</gene>
<dbReference type="AlphaFoldDB" id="A0A6G9AW78"/>
<accession>A0A6G9AW78</accession>
<keyword evidence="2" id="KW-1185">Reference proteome</keyword>
<dbReference type="RefSeq" id="WP_167216889.1">
    <property type="nucleotide sequence ID" value="NZ_CP050063.1"/>
</dbReference>
<dbReference type="Proteomes" id="UP000501802">
    <property type="component" value="Chromosome"/>
</dbReference>
<evidence type="ECO:0000313" key="2">
    <source>
        <dbReference type="Proteomes" id="UP000501802"/>
    </source>
</evidence>
<dbReference type="KEGG" id="spib:G8759_30830"/>
<dbReference type="EMBL" id="CP050063">
    <property type="protein sequence ID" value="QIP16727.1"/>
    <property type="molecule type" value="Genomic_DNA"/>
</dbReference>
<name>A0A6G9AW78_9BACT</name>
<organism evidence="1 2">
    <name type="scientific">Spirosoma aureum</name>
    <dbReference type="NCBI Taxonomy" id="2692134"/>
    <lineage>
        <taxon>Bacteria</taxon>
        <taxon>Pseudomonadati</taxon>
        <taxon>Bacteroidota</taxon>
        <taxon>Cytophagia</taxon>
        <taxon>Cytophagales</taxon>
        <taxon>Cytophagaceae</taxon>
        <taxon>Spirosoma</taxon>
    </lineage>
</organism>
<evidence type="ECO:0000313" key="1">
    <source>
        <dbReference type="EMBL" id="QIP16727.1"/>
    </source>
</evidence>
<protein>
    <submittedName>
        <fullName evidence="1">WYL domain-containing protein</fullName>
    </submittedName>
</protein>
<sequence>MTTYNRANPQNLPLDRINRFRETAEEFVYPKTFNSRTYFQNLLGTTKTDNEAVSVVLHFSPERSKYVETKKIHPTQKATRLPDGRLEGRLLGDLDPSW</sequence>
<proteinExistence type="predicted"/>